<evidence type="ECO:0000313" key="2">
    <source>
        <dbReference type="Proteomes" id="UP000266327"/>
    </source>
</evidence>
<dbReference type="AlphaFoldDB" id="A0A3A3G0A7"/>
<dbReference type="Proteomes" id="UP000266327">
    <property type="component" value="Unassembled WGS sequence"/>
</dbReference>
<dbReference type="Pfam" id="PF01527">
    <property type="entry name" value="HTH_Tnp_1"/>
    <property type="match status" value="1"/>
</dbReference>
<reference evidence="2" key="1">
    <citation type="submission" date="2018-09" db="EMBL/GenBank/DDBJ databases">
        <authorList>
            <person name="Zhu H."/>
        </authorList>
    </citation>
    <scope>NUCLEOTIDE SEQUENCE [LARGE SCALE GENOMIC DNA]</scope>
    <source>
        <strain evidence="2">K1S02-23</strain>
    </source>
</reference>
<dbReference type="GO" id="GO:0003677">
    <property type="term" value="F:DNA binding"/>
    <property type="evidence" value="ECO:0007669"/>
    <property type="project" value="InterPro"/>
</dbReference>
<keyword evidence="2" id="KW-1185">Reference proteome</keyword>
<name>A0A3A3G0A7_9BURK</name>
<dbReference type="GO" id="GO:0006313">
    <property type="term" value="P:DNA transposition"/>
    <property type="evidence" value="ECO:0007669"/>
    <property type="project" value="InterPro"/>
</dbReference>
<dbReference type="OrthoDB" id="3376843at2"/>
<organism evidence="1 2">
    <name type="scientific">Noviherbaspirillum sedimenti</name>
    <dbReference type="NCBI Taxonomy" id="2320865"/>
    <lineage>
        <taxon>Bacteria</taxon>
        <taxon>Pseudomonadati</taxon>
        <taxon>Pseudomonadota</taxon>
        <taxon>Betaproteobacteria</taxon>
        <taxon>Burkholderiales</taxon>
        <taxon>Oxalobacteraceae</taxon>
        <taxon>Noviherbaspirillum</taxon>
    </lineage>
</organism>
<dbReference type="InterPro" id="IPR002514">
    <property type="entry name" value="Transposase_8"/>
</dbReference>
<dbReference type="NCBIfam" id="NF047595">
    <property type="entry name" value="IS66_ISRel24_TnpA"/>
    <property type="match status" value="1"/>
</dbReference>
<accession>A0A3A3G0A7</accession>
<protein>
    <recommendedName>
        <fullName evidence="3">Transposase</fullName>
    </recommendedName>
</protein>
<evidence type="ECO:0008006" key="3">
    <source>
        <dbReference type="Google" id="ProtNLM"/>
    </source>
</evidence>
<sequence>MMGTTLDTEMKPGNRKGRPNYPVEFKRRLAAAACEAGVSVSKLAMANEVNANMVFKWRREFRAGLFDDAPPQTTTKLLPVVLADAPVEVASDVAAAQPTSVTASVMVEIIIADAVVRVHGGADAALLRTIFQSLRA</sequence>
<dbReference type="GO" id="GO:0004803">
    <property type="term" value="F:transposase activity"/>
    <property type="evidence" value="ECO:0007669"/>
    <property type="project" value="InterPro"/>
</dbReference>
<evidence type="ECO:0000313" key="1">
    <source>
        <dbReference type="EMBL" id="RJG01354.1"/>
    </source>
</evidence>
<dbReference type="EMBL" id="QYUQ01000002">
    <property type="protein sequence ID" value="RJG01354.1"/>
    <property type="molecule type" value="Genomic_DNA"/>
</dbReference>
<comment type="caution">
    <text evidence="1">The sequence shown here is derived from an EMBL/GenBank/DDBJ whole genome shotgun (WGS) entry which is preliminary data.</text>
</comment>
<gene>
    <name evidence="1" type="ORF">D3878_06955</name>
</gene>
<dbReference type="SUPFAM" id="SSF46689">
    <property type="entry name" value="Homeodomain-like"/>
    <property type="match status" value="1"/>
</dbReference>
<dbReference type="InterPro" id="IPR009057">
    <property type="entry name" value="Homeodomain-like_sf"/>
</dbReference>
<proteinExistence type="predicted"/>